<dbReference type="EMBL" id="FORY01000031">
    <property type="protein sequence ID" value="SFK10954.1"/>
    <property type="molecule type" value="Genomic_DNA"/>
</dbReference>
<dbReference type="RefSeq" id="WP_170845891.1">
    <property type="nucleotide sequence ID" value="NZ_FORY01000031.1"/>
</dbReference>
<proteinExistence type="predicted"/>
<accession>A0A1I3WTI1</accession>
<protein>
    <submittedName>
        <fullName evidence="1">Uncharacterized protein</fullName>
    </submittedName>
</protein>
<sequence>MPSYTIDIIGVTGTAWGTFTSQGVVGTITFSDEDALGVGDNNPDTETGALPTITAVTGSLPDEWVGQTLAFGWQQQIDGSGSVDALG</sequence>
<keyword evidence="2" id="KW-1185">Reference proteome</keyword>
<evidence type="ECO:0000313" key="1">
    <source>
        <dbReference type="EMBL" id="SFK10954.1"/>
    </source>
</evidence>
<dbReference type="AlphaFoldDB" id="A0A1I3WTI1"/>
<name>A0A1I3WTI1_9RHOB</name>
<organism evidence="1 2">
    <name type="scientific">Celeribacter halophilus</name>
    <dbReference type="NCBI Taxonomy" id="576117"/>
    <lineage>
        <taxon>Bacteria</taxon>
        <taxon>Pseudomonadati</taxon>
        <taxon>Pseudomonadota</taxon>
        <taxon>Alphaproteobacteria</taxon>
        <taxon>Rhodobacterales</taxon>
        <taxon>Roseobacteraceae</taxon>
        <taxon>Celeribacter</taxon>
    </lineage>
</organism>
<feature type="non-terminal residue" evidence="1">
    <location>
        <position position="87"/>
    </location>
</feature>
<gene>
    <name evidence="1" type="ORF">SAMN04488138_13119</name>
</gene>
<dbReference type="Proteomes" id="UP000183299">
    <property type="component" value="Unassembled WGS sequence"/>
</dbReference>
<reference evidence="1 2" key="1">
    <citation type="submission" date="2016-10" db="EMBL/GenBank/DDBJ databases">
        <authorList>
            <person name="de Groot N.N."/>
        </authorList>
    </citation>
    <scope>NUCLEOTIDE SEQUENCE [LARGE SCALE GENOMIC DNA]</scope>
    <source>
        <strain evidence="1 2">CGMCC 1.8891</strain>
    </source>
</reference>
<evidence type="ECO:0000313" key="2">
    <source>
        <dbReference type="Proteomes" id="UP000183299"/>
    </source>
</evidence>